<proteinExistence type="predicted"/>
<sequence length="245" mass="27985">MVCDKIVIVDVDEALKNNGEILRLIKDKYPSIAQLFHFRKSHQVHFVGGASAQNDIYLAMNDVYAAVGEPFRFSEDDNNIFLQLVEEVTPDRIEVFLRDDCKLFGRDERFAKDDKLRNGWRMTGPVYGVCAPTPQRKELLIASVVAINRQFGTHLILLDVTAERTQHVTEPQPPTHTWVEGSTQSLQELQLKHLEKQQRHMQCVLLAASTTRAMHVELLSGDAHIAVARKEQEFEQRLNDMLRGP</sequence>
<evidence type="ECO:0000313" key="1">
    <source>
        <dbReference type="EMBL" id="CUG85984.1"/>
    </source>
</evidence>
<accession>A0A0S4J3J6</accession>
<organism evidence="1 2">
    <name type="scientific">Bodo saltans</name>
    <name type="common">Flagellated protozoan</name>
    <dbReference type="NCBI Taxonomy" id="75058"/>
    <lineage>
        <taxon>Eukaryota</taxon>
        <taxon>Discoba</taxon>
        <taxon>Euglenozoa</taxon>
        <taxon>Kinetoplastea</taxon>
        <taxon>Metakinetoplastina</taxon>
        <taxon>Eubodonida</taxon>
        <taxon>Bodonidae</taxon>
        <taxon>Bodo</taxon>
    </lineage>
</organism>
<evidence type="ECO:0000313" key="2">
    <source>
        <dbReference type="Proteomes" id="UP000051952"/>
    </source>
</evidence>
<dbReference type="EMBL" id="CYKH01001223">
    <property type="protein sequence ID" value="CUG85984.1"/>
    <property type="molecule type" value="Genomic_DNA"/>
</dbReference>
<dbReference type="AlphaFoldDB" id="A0A0S4J3J6"/>
<dbReference type="VEuPathDB" id="TriTrypDB:BSAL_91270"/>
<reference evidence="2" key="1">
    <citation type="submission" date="2015-09" db="EMBL/GenBank/DDBJ databases">
        <authorList>
            <consortium name="Pathogen Informatics"/>
        </authorList>
    </citation>
    <scope>NUCLEOTIDE SEQUENCE [LARGE SCALE GENOMIC DNA]</scope>
    <source>
        <strain evidence="2">Lake Konstanz</strain>
    </source>
</reference>
<protein>
    <submittedName>
        <fullName evidence="1">Uncharacterized protein</fullName>
    </submittedName>
</protein>
<keyword evidence="2" id="KW-1185">Reference proteome</keyword>
<dbReference type="Proteomes" id="UP000051952">
    <property type="component" value="Unassembled WGS sequence"/>
</dbReference>
<gene>
    <name evidence="1" type="ORF">BSAL_91270</name>
</gene>
<name>A0A0S4J3J6_BODSA</name>